<gene>
    <name evidence="1" type="ORF">Pc16g06620</name>
    <name evidence="1" type="ORF">PCH_Pc16g06620</name>
</gene>
<name>B6H7H5_PENRW</name>
<dbReference type="VEuPathDB" id="FungiDB:PCH_Pc16g06620"/>
<dbReference type="BioCyc" id="PCHR:PC16G06620-MONOMER"/>
<reference evidence="1 2" key="1">
    <citation type="journal article" date="2008" name="Nat. Biotechnol.">
        <title>Genome sequencing and analysis of the filamentous fungus Penicillium chrysogenum.</title>
        <authorList>
            <person name="van den Berg M.A."/>
            <person name="Albang R."/>
            <person name="Albermann K."/>
            <person name="Badger J.H."/>
            <person name="Daran J.-M."/>
            <person name="Driessen A.J.M."/>
            <person name="Garcia-Estrada C."/>
            <person name="Fedorova N.D."/>
            <person name="Harris D.M."/>
            <person name="Heijne W.H.M."/>
            <person name="Joardar V.S."/>
            <person name="Kiel J.A.K.W."/>
            <person name="Kovalchuk A."/>
            <person name="Martin J.F."/>
            <person name="Nierman W.C."/>
            <person name="Nijland J.G."/>
            <person name="Pronk J.T."/>
            <person name="Roubos J.A."/>
            <person name="van der Klei I.J."/>
            <person name="van Peij N.N.M.E."/>
            <person name="Veenhuis M."/>
            <person name="von Doehren H."/>
            <person name="Wagner C."/>
            <person name="Wortman J.R."/>
            <person name="Bovenberg R.A.L."/>
        </authorList>
    </citation>
    <scope>NUCLEOTIDE SEQUENCE [LARGE SCALE GENOMIC DNA]</scope>
    <source>
        <strain evidence="2">ATCC 28089 / DSM 1075 / NRRL 1951 / Wisconsin 54-1255</strain>
    </source>
</reference>
<dbReference type="STRING" id="500485.B6H7H5"/>
<accession>B6H7H5</accession>
<dbReference type="OrthoDB" id="4259427at2759"/>
<evidence type="ECO:0000313" key="1">
    <source>
        <dbReference type="EMBL" id="CAP93332.1"/>
    </source>
</evidence>
<dbReference type="OMA" id="EHTRDWS"/>
<protein>
    <submittedName>
        <fullName evidence="1">Pc16g06620 protein</fullName>
    </submittedName>
</protein>
<sequence length="355" mass="41101">MIPIGLFDALPKLFLLGLETHLRTLLISHRWKDATSDTCIHGAFTLAKCLWAVNYSSSVTIYERLGIHTTDTRPRGVGKYFIRPIDSSQAAYPLTLQRHAKMSTEHTRDWSTLLPVEKPTGEIDQAFELPQIGCFTLYQFPCVLKHPKDYPTWRTEINQILKIHRLHRLIDSGIPRPYKDSPNARRWQQMSIEVRNWIAWNMNPILVRMIVKGQPRAELADEFMMGTETILQRFARSPAEDYESISATLFKLIECKRRDFPNAREFARCVMESYTLTMNMKMGIQPFVPVLILLSEIEDDVGTEFVNLRYDQLANMHNPAQDITQAYFENFYFDVLEHLESMAETTGDVVPPLTE</sequence>
<dbReference type="EMBL" id="AM920431">
    <property type="protein sequence ID" value="CAP93332.1"/>
    <property type="molecule type" value="Genomic_DNA"/>
</dbReference>
<proteinExistence type="predicted"/>
<keyword evidence="2" id="KW-1185">Reference proteome</keyword>
<evidence type="ECO:0000313" key="2">
    <source>
        <dbReference type="Proteomes" id="UP000000724"/>
    </source>
</evidence>
<dbReference type="Proteomes" id="UP000000724">
    <property type="component" value="Contig Pc00c16"/>
</dbReference>
<dbReference type="AlphaFoldDB" id="B6H7H5"/>
<organism evidence="1 2">
    <name type="scientific">Penicillium rubens (strain ATCC 28089 / DSM 1075 / NRRL 1951 / Wisconsin 54-1255)</name>
    <name type="common">Penicillium chrysogenum</name>
    <dbReference type="NCBI Taxonomy" id="500485"/>
    <lineage>
        <taxon>Eukaryota</taxon>
        <taxon>Fungi</taxon>
        <taxon>Dikarya</taxon>
        <taxon>Ascomycota</taxon>
        <taxon>Pezizomycotina</taxon>
        <taxon>Eurotiomycetes</taxon>
        <taxon>Eurotiomycetidae</taxon>
        <taxon>Eurotiales</taxon>
        <taxon>Aspergillaceae</taxon>
        <taxon>Penicillium</taxon>
        <taxon>Penicillium chrysogenum species complex</taxon>
    </lineage>
</organism>
<dbReference type="HOGENOM" id="CLU_066913_0_0_1"/>